<dbReference type="AlphaFoldDB" id="A0A2T5JSF4"/>
<comment type="caution">
    <text evidence="1">The sequence shown here is derived from an EMBL/GenBank/DDBJ whole genome shotgun (WGS) entry which is preliminary data.</text>
</comment>
<sequence>MPLAFPLTLAQFMDLLPVAVLTFDCPEQVFTSRTAGGEILSADIGPRLWQGTIELGRMTPEEAASVLPLIRLARGAGASFLVRDLSRPGPRLDPKGLILGAAAVKIASVAANAREIALKGLPANYALSAGDLLRFGYGSSPVRYALHELVAPVTASASGVTGLVEVVPPIRPGAVADAAVTLVNPSCKAVIVPGSYQPGTPRRGLVEGVGFQFVQTLR</sequence>
<evidence type="ECO:0000313" key="1">
    <source>
        <dbReference type="EMBL" id="PTR11143.1"/>
    </source>
</evidence>
<dbReference type="Proteomes" id="UP000244060">
    <property type="component" value="Unassembled WGS sequence"/>
</dbReference>
<dbReference type="RefSeq" id="WP_108222498.1">
    <property type="nucleotide sequence ID" value="NZ_QAOT01000028.1"/>
</dbReference>
<name>A0A2T5JSF4_9RHOB</name>
<proteinExistence type="predicted"/>
<organism evidence="1 2">
    <name type="scientific">Cereibacter azotoformans</name>
    <dbReference type="NCBI Taxonomy" id="43057"/>
    <lineage>
        <taxon>Bacteria</taxon>
        <taxon>Pseudomonadati</taxon>
        <taxon>Pseudomonadota</taxon>
        <taxon>Alphaproteobacteria</taxon>
        <taxon>Rhodobacterales</taxon>
        <taxon>Paracoccaceae</taxon>
        <taxon>Cereibacter</taxon>
    </lineage>
</organism>
<protein>
    <submittedName>
        <fullName evidence="1">Uncharacterized protein</fullName>
    </submittedName>
</protein>
<dbReference type="EMBL" id="QAOT01000028">
    <property type="protein sequence ID" value="PTR11143.1"/>
    <property type="molecule type" value="Genomic_DNA"/>
</dbReference>
<gene>
    <name evidence="1" type="ORF">C8J28_1284</name>
</gene>
<evidence type="ECO:0000313" key="2">
    <source>
        <dbReference type="Proteomes" id="UP000244060"/>
    </source>
</evidence>
<reference evidence="1 2" key="1">
    <citation type="submission" date="2018-04" db="EMBL/GenBank/DDBJ databases">
        <title>Genomic Encyclopedia of Type Strains, Phase III (KMG-III): the genomes of soil and plant-associated and newly described type strains.</title>
        <authorList>
            <person name="Whitman W."/>
        </authorList>
    </citation>
    <scope>NUCLEOTIDE SEQUENCE [LARGE SCALE GENOMIC DNA]</scope>
    <source>
        <strain evidence="1 2">KA25</strain>
    </source>
</reference>
<keyword evidence="2" id="KW-1185">Reference proteome</keyword>
<accession>A0A2T5JSF4</accession>
<dbReference type="OrthoDB" id="8265479at2"/>